<protein>
    <submittedName>
        <fullName evidence="2">Uncharacterized protein</fullName>
    </submittedName>
</protein>
<evidence type="ECO:0000256" key="1">
    <source>
        <dbReference type="SAM" id="Phobius"/>
    </source>
</evidence>
<feature type="transmembrane region" description="Helical" evidence="1">
    <location>
        <begin position="337"/>
        <end position="362"/>
    </location>
</feature>
<dbReference type="Proteomes" id="UP000481153">
    <property type="component" value="Unassembled WGS sequence"/>
</dbReference>
<feature type="transmembrane region" description="Helical" evidence="1">
    <location>
        <begin position="382"/>
        <end position="404"/>
    </location>
</feature>
<keyword evidence="1" id="KW-0472">Membrane</keyword>
<keyword evidence="1" id="KW-1133">Transmembrane helix</keyword>
<comment type="caution">
    <text evidence="2">The sequence shown here is derived from an EMBL/GenBank/DDBJ whole genome shotgun (WGS) entry which is preliminary data.</text>
</comment>
<organism evidence="2 3">
    <name type="scientific">Aphanomyces euteiches</name>
    <dbReference type="NCBI Taxonomy" id="100861"/>
    <lineage>
        <taxon>Eukaryota</taxon>
        <taxon>Sar</taxon>
        <taxon>Stramenopiles</taxon>
        <taxon>Oomycota</taxon>
        <taxon>Saprolegniomycetes</taxon>
        <taxon>Saprolegniales</taxon>
        <taxon>Verrucalvaceae</taxon>
        <taxon>Aphanomyces</taxon>
    </lineage>
</organism>
<gene>
    <name evidence="2" type="ORF">Ae201684_016020</name>
</gene>
<name>A0A6G0WFZ5_9STRA</name>
<keyword evidence="3" id="KW-1185">Reference proteome</keyword>
<reference evidence="2 3" key="1">
    <citation type="submission" date="2019-07" db="EMBL/GenBank/DDBJ databases">
        <title>Genomics analysis of Aphanomyces spp. identifies a new class of oomycete effector associated with host adaptation.</title>
        <authorList>
            <person name="Gaulin E."/>
        </authorList>
    </citation>
    <scope>NUCLEOTIDE SEQUENCE [LARGE SCALE GENOMIC DNA]</scope>
    <source>
        <strain evidence="2 3">ATCC 201684</strain>
    </source>
</reference>
<feature type="transmembrane region" description="Helical" evidence="1">
    <location>
        <begin position="280"/>
        <end position="300"/>
    </location>
</feature>
<evidence type="ECO:0000313" key="3">
    <source>
        <dbReference type="Proteomes" id="UP000481153"/>
    </source>
</evidence>
<dbReference type="AlphaFoldDB" id="A0A6G0WFZ5"/>
<proteinExistence type="predicted"/>
<dbReference type="VEuPathDB" id="FungiDB:AeMF1_007809"/>
<dbReference type="EMBL" id="VJMJ01000239">
    <property type="protein sequence ID" value="KAF0725544.1"/>
    <property type="molecule type" value="Genomic_DNA"/>
</dbReference>
<feature type="transmembrane region" description="Helical" evidence="1">
    <location>
        <begin position="306"/>
        <end position="325"/>
    </location>
</feature>
<evidence type="ECO:0000313" key="2">
    <source>
        <dbReference type="EMBL" id="KAF0725544.1"/>
    </source>
</evidence>
<keyword evidence="1" id="KW-0812">Transmembrane</keyword>
<accession>A0A6G0WFZ5</accession>
<sequence length="508" mass="58072">MRSPIVLPLLPDTAADETLHNIQMRWSSNKVHEVRLPVASGSCTRWSLACNSIFVLSLASTPLMAYLTEPHPGQGGQFPTWSSFDDYVNVTAAYFRVLYNNQTMLVNSCRDVAVNTFGIQREMTLPFEISTTDTLDYLIRMPGSFYFGQGIRSFLETFLRSNATTRLQLQPWQMCQHRLLLATKLGDVCVWLEETNKENHYTVWAATGILESSHSLWAKFTFRSILSIYILYILWTQYYRHYLILLYNLRLVGVAPKFTRYKVVLGDPTYAVLTDPVMSLAMMVDLSWGASYFALSIIQLTQFQDVWLYVNGCMYLARSLVCILLHASCLVRVDPGFLAISAYICSGPFVSLVGRTHLVWLIHRSSSLFVAKELQGQAVEGITLSLSLILALASLPIIFSRLALWWRRQNQDNPIDPAEQMQWISSFKYNDMKSKIILALTMHKHTKSSSGGSLHKLYLENPKYRKIPTELLTVLYFAAPRMVKPRNAFASHCWLVWISNYMIPTLQF</sequence>